<dbReference type="GO" id="GO:0070042">
    <property type="term" value="F:rRNA (uridine-N3-)-methyltransferase activity"/>
    <property type="evidence" value="ECO:0007669"/>
    <property type="project" value="TreeGrafter"/>
</dbReference>
<evidence type="ECO:0000256" key="9">
    <source>
        <dbReference type="ARBA" id="ARBA00047944"/>
    </source>
</evidence>
<dbReference type="CDD" id="cd18084">
    <property type="entry name" value="RsmE-like"/>
    <property type="match status" value="1"/>
</dbReference>
<dbReference type="PIRSF" id="PIRSF015601">
    <property type="entry name" value="MTase_slr0722"/>
    <property type="match status" value="1"/>
</dbReference>
<comment type="subcellular location">
    <subcellularLocation>
        <location evidence="1 10">Cytoplasm</location>
    </subcellularLocation>
</comment>
<evidence type="ECO:0000256" key="5">
    <source>
        <dbReference type="ARBA" id="ARBA00022603"/>
    </source>
</evidence>
<keyword evidence="4 10" id="KW-0698">rRNA processing</keyword>
<feature type="domain" description="Ribosomal RNA small subunit methyltransferase E PUA-like" evidence="12">
    <location>
        <begin position="26"/>
        <end position="62"/>
    </location>
</feature>
<evidence type="ECO:0000313" key="14">
    <source>
        <dbReference type="Proteomes" id="UP000748308"/>
    </source>
</evidence>
<dbReference type="SUPFAM" id="SSF75217">
    <property type="entry name" value="alpha/beta knot"/>
    <property type="match status" value="1"/>
</dbReference>
<evidence type="ECO:0000256" key="6">
    <source>
        <dbReference type="ARBA" id="ARBA00022679"/>
    </source>
</evidence>
<dbReference type="GO" id="GO:0005737">
    <property type="term" value="C:cytoplasm"/>
    <property type="evidence" value="ECO:0007669"/>
    <property type="project" value="UniProtKB-SubCell"/>
</dbReference>
<dbReference type="GO" id="GO:0070475">
    <property type="term" value="P:rRNA base methylation"/>
    <property type="evidence" value="ECO:0007669"/>
    <property type="project" value="TreeGrafter"/>
</dbReference>
<name>A0A938BMF1_UNCEI</name>
<dbReference type="PANTHER" id="PTHR30027">
    <property type="entry name" value="RIBOSOMAL RNA SMALL SUBUNIT METHYLTRANSFERASE E"/>
    <property type="match status" value="1"/>
</dbReference>
<sequence length="249" mass="26794">MGGAHSLGHRVLFAPPPWPEGGRLRLSAEESRHAGRALRLGPGDPLTLVDGDGRRGRGVIERWRGSRLEVRLDEAVESEAEPGPATALALPLLRAPARTDWVVEKATELGVRALRLFAPARGVRRAGQASAARRRRWEELARAAMKQSGRCWCPRISLHASLGEALGEPRAGERILAADPRGVGPQEWPRDARAATLLLLVVGPEGGWSPAEEALLREREALGVRLGPHRLRSETAAVALCALAAARAD</sequence>
<dbReference type="Pfam" id="PF20260">
    <property type="entry name" value="PUA_4"/>
    <property type="match status" value="1"/>
</dbReference>
<feature type="domain" description="Ribosomal RNA small subunit methyltransferase E methyltransferase" evidence="11">
    <location>
        <begin position="87"/>
        <end position="243"/>
    </location>
</feature>
<proteinExistence type="inferred from homology"/>
<evidence type="ECO:0000256" key="2">
    <source>
        <dbReference type="ARBA" id="ARBA00005528"/>
    </source>
</evidence>
<dbReference type="EMBL" id="VGIY01000225">
    <property type="protein sequence ID" value="MBM3317954.1"/>
    <property type="molecule type" value="Genomic_DNA"/>
</dbReference>
<dbReference type="Proteomes" id="UP000748308">
    <property type="component" value="Unassembled WGS sequence"/>
</dbReference>
<accession>A0A938BMF1</accession>
<dbReference type="PANTHER" id="PTHR30027:SF3">
    <property type="entry name" value="16S RRNA (URACIL(1498)-N(3))-METHYLTRANSFERASE"/>
    <property type="match status" value="1"/>
</dbReference>
<dbReference type="NCBIfam" id="TIGR00046">
    <property type="entry name" value="RsmE family RNA methyltransferase"/>
    <property type="match status" value="1"/>
</dbReference>
<keyword evidence="7 10" id="KW-0949">S-adenosyl-L-methionine</keyword>
<dbReference type="Pfam" id="PF04452">
    <property type="entry name" value="Methyltrans_RNA"/>
    <property type="match status" value="1"/>
</dbReference>
<organism evidence="13 14">
    <name type="scientific">Eiseniibacteriota bacterium</name>
    <dbReference type="NCBI Taxonomy" id="2212470"/>
    <lineage>
        <taxon>Bacteria</taxon>
        <taxon>Candidatus Eiseniibacteriota</taxon>
    </lineage>
</organism>
<dbReference type="InterPro" id="IPR006700">
    <property type="entry name" value="RsmE"/>
</dbReference>
<comment type="caution">
    <text evidence="13">The sequence shown here is derived from an EMBL/GenBank/DDBJ whole genome shotgun (WGS) entry which is preliminary data.</text>
</comment>
<gene>
    <name evidence="13" type="ORF">FJY75_08875</name>
</gene>
<dbReference type="InterPro" id="IPR029026">
    <property type="entry name" value="tRNA_m1G_MTases_N"/>
</dbReference>
<dbReference type="EC" id="2.1.1.193" evidence="10"/>
<evidence type="ECO:0000256" key="4">
    <source>
        <dbReference type="ARBA" id="ARBA00022552"/>
    </source>
</evidence>
<dbReference type="AlphaFoldDB" id="A0A938BMF1"/>
<evidence type="ECO:0000256" key="1">
    <source>
        <dbReference type="ARBA" id="ARBA00004496"/>
    </source>
</evidence>
<dbReference type="Gene3D" id="3.40.1280.10">
    <property type="match status" value="1"/>
</dbReference>
<dbReference type="InterPro" id="IPR015947">
    <property type="entry name" value="PUA-like_sf"/>
</dbReference>
<reference evidence="13" key="1">
    <citation type="submission" date="2019-03" db="EMBL/GenBank/DDBJ databases">
        <title>Lake Tanganyika Metagenome-Assembled Genomes (MAGs).</title>
        <authorList>
            <person name="Tran P."/>
        </authorList>
    </citation>
    <scope>NUCLEOTIDE SEQUENCE</scope>
    <source>
        <strain evidence="13">M_DeepCast_400m_m2_100</strain>
    </source>
</reference>
<comment type="function">
    <text evidence="8 10">Specifically methylates the N3 position of the uracil ring of uridine 1498 (m3U1498) in 16S rRNA. Acts on the fully assembled 30S ribosomal subunit.</text>
</comment>
<keyword evidence="6 10" id="KW-0808">Transferase</keyword>
<evidence type="ECO:0000259" key="11">
    <source>
        <dbReference type="Pfam" id="PF04452"/>
    </source>
</evidence>
<evidence type="ECO:0000256" key="10">
    <source>
        <dbReference type="PIRNR" id="PIRNR015601"/>
    </source>
</evidence>
<evidence type="ECO:0000313" key="13">
    <source>
        <dbReference type="EMBL" id="MBM3317954.1"/>
    </source>
</evidence>
<dbReference type="InterPro" id="IPR046886">
    <property type="entry name" value="RsmE_MTase_dom"/>
</dbReference>
<dbReference type="InterPro" id="IPR029028">
    <property type="entry name" value="Alpha/beta_knot_MTases"/>
</dbReference>
<evidence type="ECO:0000256" key="8">
    <source>
        <dbReference type="ARBA" id="ARBA00025699"/>
    </source>
</evidence>
<evidence type="ECO:0000256" key="7">
    <source>
        <dbReference type="ARBA" id="ARBA00022691"/>
    </source>
</evidence>
<keyword evidence="3 10" id="KW-0963">Cytoplasm</keyword>
<dbReference type="SUPFAM" id="SSF88697">
    <property type="entry name" value="PUA domain-like"/>
    <property type="match status" value="1"/>
</dbReference>
<protein>
    <recommendedName>
        <fullName evidence="10">Ribosomal RNA small subunit methyltransferase E</fullName>
        <ecNumber evidence="10">2.1.1.193</ecNumber>
    </recommendedName>
</protein>
<keyword evidence="5 10" id="KW-0489">Methyltransferase</keyword>
<comment type="catalytic activity">
    <reaction evidence="9 10">
        <text>uridine(1498) in 16S rRNA + S-adenosyl-L-methionine = N(3)-methyluridine(1498) in 16S rRNA + S-adenosyl-L-homocysteine + H(+)</text>
        <dbReference type="Rhea" id="RHEA:42920"/>
        <dbReference type="Rhea" id="RHEA-COMP:10283"/>
        <dbReference type="Rhea" id="RHEA-COMP:10284"/>
        <dbReference type="ChEBI" id="CHEBI:15378"/>
        <dbReference type="ChEBI" id="CHEBI:57856"/>
        <dbReference type="ChEBI" id="CHEBI:59789"/>
        <dbReference type="ChEBI" id="CHEBI:65315"/>
        <dbReference type="ChEBI" id="CHEBI:74502"/>
        <dbReference type="EC" id="2.1.1.193"/>
    </reaction>
</comment>
<dbReference type="InterPro" id="IPR046887">
    <property type="entry name" value="RsmE_PUA-like"/>
</dbReference>
<comment type="similarity">
    <text evidence="2 10">Belongs to the RNA methyltransferase RsmE family.</text>
</comment>
<evidence type="ECO:0000256" key="3">
    <source>
        <dbReference type="ARBA" id="ARBA00022490"/>
    </source>
</evidence>
<evidence type="ECO:0000259" key="12">
    <source>
        <dbReference type="Pfam" id="PF20260"/>
    </source>
</evidence>